<dbReference type="AlphaFoldDB" id="A0A0N4TZL0"/>
<sequence length="36" mass="4333">MLHIQLILLHFQMFILKVIINLAIPIMHHNHYLSNL</sequence>
<dbReference type="EMBL" id="UZAD01013648">
    <property type="protein sequence ID" value="VDN95593.1"/>
    <property type="molecule type" value="Genomic_DNA"/>
</dbReference>
<keyword evidence="1" id="KW-0472">Membrane</keyword>
<proteinExistence type="predicted"/>
<dbReference type="Proteomes" id="UP000278627">
    <property type="component" value="Unassembled WGS sequence"/>
</dbReference>
<protein>
    <submittedName>
        <fullName evidence="2 4">Uncharacterized protein</fullName>
    </submittedName>
</protein>
<feature type="transmembrane region" description="Helical" evidence="1">
    <location>
        <begin position="7"/>
        <end position="27"/>
    </location>
</feature>
<keyword evidence="1" id="KW-1133">Transmembrane helix</keyword>
<gene>
    <name evidence="2" type="ORF">BPAG_LOCUS14408</name>
</gene>
<evidence type="ECO:0000313" key="2">
    <source>
        <dbReference type="EMBL" id="VDN95593.1"/>
    </source>
</evidence>
<evidence type="ECO:0000313" key="3">
    <source>
        <dbReference type="Proteomes" id="UP000278627"/>
    </source>
</evidence>
<reference evidence="2 3" key="2">
    <citation type="submission" date="2018-11" db="EMBL/GenBank/DDBJ databases">
        <authorList>
            <consortium name="Pathogen Informatics"/>
        </authorList>
    </citation>
    <scope>NUCLEOTIDE SEQUENCE [LARGE SCALE GENOMIC DNA]</scope>
</reference>
<keyword evidence="1" id="KW-0812">Transmembrane</keyword>
<accession>A0A0N4TZL0</accession>
<keyword evidence="3" id="KW-1185">Reference proteome</keyword>
<evidence type="ECO:0000256" key="1">
    <source>
        <dbReference type="SAM" id="Phobius"/>
    </source>
</evidence>
<dbReference type="WBParaSite" id="BPAG_0001448001-mRNA-1">
    <property type="protein sequence ID" value="BPAG_0001448001-mRNA-1"/>
    <property type="gene ID" value="BPAG_0001448001"/>
</dbReference>
<evidence type="ECO:0000313" key="4">
    <source>
        <dbReference type="WBParaSite" id="BPAG_0001448001-mRNA-1"/>
    </source>
</evidence>
<name>A0A0N4TZL0_BRUPA</name>
<reference evidence="4" key="1">
    <citation type="submission" date="2017-02" db="UniProtKB">
        <authorList>
            <consortium name="WormBaseParasite"/>
        </authorList>
    </citation>
    <scope>IDENTIFICATION</scope>
</reference>
<organism evidence="4">
    <name type="scientific">Brugia pahangi</name>
    <name type="common">Filarial nematode worm</name>
    <dbReference type="NCBI Taxonomy" id="6280"/>
    <lineage>
        <taxon>Eukaryota</taxon>
        <taxon>Metazoa</taxon>
        <taxon>Ecdysozoa</taxon>
        <taxon>Nematoda</taxon>
        <taxon>Chromadorea</taxon>
        <taxon>Rhabditida</taxon>
        <taxon>Spirurina</taxon>
        <taxon>Spiruromorpha</taxon>
        <taxon>Filarioidea</taxon>
        <taxon>Onchocercidae</taxon>
        <taxon>Brugia</taxon>
    </lineage>
</organism>